<dbReference type="InterPro" id="IPR017871">
    <property type="entry name" value="ABC_transporter-like_CS"/>
</dbReference>
<dbReference type="FunFam" id="3.40.50.300:FF:000133">
    <property type="entry name" value="Spermidine/putrescine import ATP-binding protein PotA"/>
    <property type="match status" value="1"/>
</dbReference>
<dbReference type="InterPro" id="IPR027417">
    <property type="entry name" value="P-loop_NTPase"/>
</dbReference>
<reference evidence="5" key="1">
    <citation type="submission" date="2018-05" db="EMBL/GenBank/DDBJ databases">
        <authorList>
            <person name="Lanie J.A."/>
            <person name="Ng W.-L."/>
            <person name="Kazmierczak K.M."/>
            <person name="Andrzejewski T.M."/>
            <person name="Davidsen T.M."/>
            <person name="Wayne K.J."/>
            <person name="Tettelin H."/>
            <person name="Glass J.I."/>
            <person name="Rusch D."/>
            <person name="Podicherti R."/>
            <person name="Tsui H.-C.T."/>
            <person name="Winkler M.E."/>
        </authorList>
    </citation>
    <scope>NUCLEOTIDE SEQUENCE</scope>
</reference>
<feature type="domain" description="ABC transporter" evidence="4">
    <location>
        <begin position="4"/>
        <end position="222"/>
    </location>
</feature>
<protein>
    <recommendedName>
        <fullName evidence="4">ABC transporter domain-containing protein</fullName>
    </recommendedName>
</protein>
<name>A0A382FII4_9ZZZZ</name>
<keyword evidence="2" id="KW-0547">Nucleotide-binding</keyword>
<dbReference type="PROSITE" id="PS00211">
    <property type="entry name" value="ABC_TRANSPORTER_1"/>
    <property type="match status" value="1"/>
</dbReference>
<evidence type="ECO:0000256" key="2">
    <source>
        <dbReference type="ARBA" id="ARBA00022741"/>
    </source>
</evidence>
<dbReference type="SUPFAM" id="SSF52540">
    <property type="entry name" value="P-loop containing nucleoside triphosphate hydrolases"/>
    <property type="match status" value="1"/>
</dbReference>
<accession>A0A382FII4</accession>
<dbReference type="GO" id="GO:0005886">
    <property type="term" value="C:plasma membrane"/>
    <property type="evidence" value="ECO:0007669"/>
    <property type="project" value="UniProtKB-ARBA"/>
</dbReference>
<keyword evidence="1" id="KW-0813">Transport</keyword>
<dbReference type="PROSITE" id="PS50893">
    <property type="entry name" value="ABC_TRANSPORTER_2"/>
    <property type="match status" value="1"/>
</dbReference>
<dbReference type="InterPro" id="IPR003593">
    <property type="entry name" value="AAA+_ATPase"/>
</dbReference>
<dbReference type="PANTHER" id="PTHR42781">
    <property type="entry name" value="SPERMIDINE/PUTRESCINE IMPORT ATP-BINDING PROTEIN POTA"/>
    <property type="match status" value="1"/>
</dbReference>
<evidence type="ECO:0000259" key="4">
    <source>
        <dbReference type="PROSITE" id="PS50893"/>
    </source>
</evidence>
<evidence type="ECO:0000256" key="3">
    <source>
        <dbReference type="ARBA" id="ARBA00022840"/>
    </source>
</evidence>
<evidence type="ECO:0000256" key="1">
    <source>
        <dbReference type="ARBA" id="ARBA00022448"/>
    </source>
</evidence>
<dbReference type="GO" id="GO:0016887">
    <property type="term" value="F:ATP hydrolysis activity"/>
    <property type="evidence" value="ECO:0007669"/>
    <property type="project" value="InterPro"/>
</dbReference>
<proteinExistence type="predicted"/>
<sequence>MVSVTLEQVTKEFGEVQAVRNVSLDIQKGELFFMLGPSGCGKTTLLRMIAGFYLPTAGRILFDERDISRTPPHKRNAGMVFQNYALWPHMTVRENVAYGLSLRKIPTGERRQRVNEALDMVRMKRYADRAPNQLSGGQQQRVALARALVINPDVVLLDEPLSNLDAKLRVEMRDEIRRIHDEIGATMIYVTHDQKEALSMADRIAIVGAGEVRQVGDPRTVY</sequence>
<organism evidence="5">
    <name type="scientific">marine metagenome</name>
    <dbReference type="NCBI Taxonomy" id="408172"/>
    <lineage>
        <taxon>unclassified sequences</taxon>
        <taxon>metagenomes</taxon>
        <taxon>ecological metagenomes</taxon>
    </lineage>
</organism>
<dbReference type="EMBL" id="UINC01049802">
    <property type="protein sequence ID" value="SVB62013.1"/>
    <property type="molecule type" value="Genomic_DNA"/>
</dbReference>
<evidence type="ECO:0000313" key="5">
    <source>
        <dbReference type="EMBL" id="SVB62013.1"/>
    </source>
</evidence>
<dbReference type="GO" id="GO:0005524">
    <property type="term" value="F:ATP binding"/>
    <property type="evidence" value="ECO:0007669"/>
    <property type="project" value="UniProtKB-KW"/>
</dbReference>
<dbReference type="InterPro" id="IPR003439">
    <property type="entry name" value="ABC_transporter-like_ATP-bd"/>
</dbReference>
<dbReference type="SMART" id="SM00382">
    <property type="entry name" value="AAA"/>
    <property type="match status" value="1"/>
</dbReference>
<gene>
    <name evidence="5" type="ORF">METZ01_LOCUS214867</name>
</gene>
<keyword evidence="3" id="KW-0067">ATP-binding</keyword>
<feature type="non-terminal residue" evidence="5">
    <location>
        <position position="222"/>
    </location>
</feature>
<dbReference type="AlphaFoldDB" id="A0A382FII4"/>
<dbReference type="Pfam" id="PF00005">
    <property type="entry name" value="ABC_tran"/>
    <property type="match status" value="1"/>
</dbReference>
<dbReference type="Gene3D" id="3.40.50.300">
    <property type="entry name" value="P-loop containing nucleotide triphosphate hydrolases"/>
    <property type="match status" value="1"/>
</dbReference>
<dbReference type="GO" id="GO:0032991">
    <property type="term" value="C:protein-containing complex"/>
    <property type="evidence" value="ECO:0007669"/>
    <property type="project" value="UniProtKB-ARBA"/>
</dbReference>
<dbReference type="PANTHER" id="PTHR42781:SF4">
    <property type="entry name" value="SPERMIDINE_PUTRESCINE IMPORT ATP-BINDING PROTEIN POTA"/>
    <property type="match status" value="1"/>
</dbReference>
<dbReference type="InterPro" id="IPR050093">
    <property type="entry name" value="ABC_SmlMolc_Importer"/>
</dbReference>